<dbReference type="RefSeq" id="WP_161051113.1">
    <property type="nucleotide sequence ID" value="NZ_WWCR01000019.1"/>
</dbReference>
<evidence type="ECO:0000313" key="4">
    <source>
        <dbReference type="Proteomes" id="UP000469734"/>
    </source>
</evidence>
<name>A0A7X4H760_9BURK</name>
<feature type="domain" description="Integrase catalytic" evidence="1">
    <location>
        <begin position="1"/>
        <end position="20"/>
    </location>
</feature>
<dbReference type="GO" id="GO:0015074">
    <property type="term" value="P:DNA integration"/>
    <property type="evidence" value="ECO:0007669"/>
    <property type="project" value="InterPro"/>
</dbReference>
<sequence length="28" mass="3231">RWLWTYNHDRPHMALGGITPIQKLALAA</sequence>
<dbReference type="AlphaFoldDB" id="A0A7X4H760"/>
<dbReference type="InterPro" id="IPR001584">
    <property type="entry name" value="Integrase_cat-core"/>
</dbReference>
<protein>
    <submittedName>
        <fullName evidence="3">Transposase</fullName>
    </submittedName>
</protein>
<feature type="non-terminal residue" evidence="3">
    <location>
        <position position="1"/>
    </location>
</feature>
<evidence type="ECO:0000313" key="2">
    <source>
        <dbReference type="EMBL" id="MYM73981.1"/>
    </source>
</evidence>
<dbReference type="EMBL" id="WWCR01000019">
    <property type="protein sequence ID" value="MYM73981.1"/>
    <property type="molecule type" value="Genomic_DNA"/>
</dbReference>
<evidence type="ECO:0000313" key="3">
    <source>
        <dbReference type="EMBL" id="MYM75599.1"/>
    </source>
</evidence>
<accession>A0A7X4H760</accession>
<reference evidence="3 4" key="1">
    <citation type="submission" date="2019-12" db="EMBL/GenBank/DDBJ databases">
        <title>Novel species isolated from a subtropical stream in China.</title>
        <authorList>
            <person name="Lu H."/>
        </authorList>
    </citation>
    <scope>NUCLEOTIDE SEQUENCE [LARGE SCALE GENOMIC DNA]</scope>
    <source>
        <strain evidence="3 4">FT134W</strain>
    </source>
</reference>
<evidence type="ECO:0000259" key="1">
    <source>
        <dbReference type="Pfam" id="PF13683"/>
    </source>
</evidence>
<gene>
    <name evidence="2" type="ORF">GTP56_17495</name>
    <name evidence="3" type="ORF">GTP56_25865</name>
</gene>
<comment type="caution">
    <text evidence="3">The sequence shown here is derived from an EMBL/GenBank/DDBJ whole genome shotgun (WGS) entry which is preliminary data.</text>
</comment>
<dbReference type="EMBL" id="WWCR01000042">
    <property type="protein sequence ID" value="MYM75599.1"/>
    <property type="molecule type" value="Genomic_DNA"/>
</dbReference>
<proteinExistence type="predicted"/>
<dbReference type="Proteomes" id="UP000469734">
    <property type="component" value="Unassembled WGS sequence"/>
</dbReference>
<dbReference type="Pfam" id="PF13683">
    <property type="entry name" value="rve_3"/>
    <property type="match status" value="1"/>
</dbReference>
<organism evidence="3 4">
    <name type="scientific">Duganella margarita</name>
    <dbReference type="NCBI Taxonomy" id="2692170"/>
    <lineage>
        <taxon>Bacteria</taxon>
        <taxon>Pseudomonadati</taxon>
        <taxon>Pseudomonadota</taxon>
        <taxon>Betaproteobacteria</taxon>
        <taxon>Burkholderiales</taxon>
        <taxon>Oxalobacteraceae</taxon>
        <taxon>Telluria group</taxon>
        <taxon>Duganella</taxon>
    </lineage>
</organism>